<protein>
    <submittedName>
        <fullName evidence="2">TonB-dependent siderophore receptor</fullName>
    </submittedName>
</protein>
<keyword evidence="1" id="KW-0732">Signal</keyword>
<accession>A0A2W5PN24</accession>
<evidence type="ECO:0000313" key="2">
    <source>
        <dbReference type="EMBL" id="PZQ66384.1"/>
    </source>
</evidence>
<dbReference type="EMBL" id="QFPP01000425">
    <property type="protein sequence ID" value="PZQ66384.1"/>
    <property type="molecule type" value="Genomic_DNA"/>
</dbReference>
<proteinExistence type="predicted"/>
<feature type="non-terminal residue" evidence="2">
    <location>
        <position position="90"/>
    </location>
</feature>
<keyword evidence="2" id="KW-0675">Receptor</keyword>
<comment type="caution">
    <text evidence="2">The sequence shown here is derived from an EMBL/GenBank/DDBJ whole genome shotgun (WGS) entry which is preliminary data.</text>
</comment>
<dbReference type="AlphaFoldDB" id="A0A2W5PN24"/>
<gene>
    <name evidence="2" type="ORF">DI563_23665</name>
</gene>
<evidence type="ECO:0000256" key="1">
    <source>
        <dbReference type="SAM" id="SignalP"/>
    </source>
</evidence>
<dbReference type="Proteomes" id="UP000249135">
    <property type="component" value="Unassembled WGS sequence"/>
</dbReference>
<feature type="signal peptide" evidence="1">
    <location>
        <begin position="1"/>
        <end position="24"/>
    </location>
</feature>
<evidence type="ECO:0000313" key="3">
    <source>
        <dbReference type="Proteomes" id="UP000249135"/>
    </source>
</evidence>
<organism evidence="2 3">
    <name type="scientific">Variovorax paradoxus</name>
    <dbReference type="NCBI Taxonomy" id="34073"/>
    <lineage>
        <taxon>Bacteria</taxon>
        <taxon>Pseudomonadati</taxon>
        <taxon>Pseudomonadota</taxon>
        <taxon>Betaproteobacteria</taxon>
        <taxon>Burkholderiales</taxon>
        <taxon>Comamonadaceae</taxon>
        <taxon>Variovorax</taxon>
    </lineage>
</organism>
<reference evidence="2 3" key="1">
    <citation type="submission" date="2017-08" db="EMBL/GenBank/DDBJ databases">
        <title>Infants hospitalized years apart are colonized by the same room-sourced microbial strains.</title>
        <authorList>
            <person name="Brooks B."/>
            <person name="Olm M.R."/>
            <person name="Firek B.A."/>
            <person name="Baker R."/>
            <person name="Thomas B.C."/>
            <person name="Morowitz M.J."/>
            <person name="Banfield J.F."/>
        </authorList>
    </citation>
    <scope>NUCLEOTIDE SEQUENCE [LARGE SCALE GENOMIC DNA]</scope>
    <source>
        <strain evidence="2">S2_005_003_R2_41</strain>
    </source>
</reference>
<feature type="chain" id="PRO_5015965048" evidence="1">
    <location>
        <begin position="25"/>
        <end position="90"/>
    </location>
</feature>
<sequence length="90" mass="8854">MPSTFPFVPRPLAMAAFLAAQAFAATAQTAAEPAAPAPSGTLSTVTVEASADASAEGLAKPFAGGQVARGGRVGILGTQDVMETPFSSTS</sequence>
<name>A0A2W5PN24_VARPD</name>